<feature type="transmembrane region" description="Helical" evidence="1">
    <location>
        <begin position="7"/>
        <end position="29"/>
    </location>
</feature>
<feature type="non-terminal residue" evidence="2">
    <location>
        <position position="196"/>
    </location>
</feature>
<evidence type="ECO:0000256" key="1">
    <source>
        <dbReference type="SAM" id="Phobius"/>
    </source>
</evidence>
<dbReference type="GO" id="GO:0046527">
    <property type="term" value="F:glucosyltransferase activity"/>
    <property type="evidence" value="ECO:0007669"/>
    <property type="project" value="TreeGrafter"/>
</dbReference>
<feature type="transmembrane region" description="Helical" evidence="1">
    <location>
        <begin position="142"/>
        <end position="161"/>
    </location>
</feature>
<feature type="transmembrane region" description="Helical" evidence="1">
    <location>
        <begin position="49"/>
        <end position="68"/>
    </location>
</feature>
<dbReference type="PANTHER" id="PTHR12741:SF7">
    <property type="entry name" value="CALLOSE SYNTHASE 12"/>
    <property type="match status" value="1"/>
</dbReference>
<keyword evidence="1" id="KW-0812">Transmembrane</keyword>
<gene>
    <name evidence="2" type="ORF">Goshw_029049</name>
</gene>
<dbReference type="OrthoDB" id="998859at2759"/>
<dbReference type="EMBL" id="JABFAF010000005">
    <property type="protein sequence ID" value="MBA0856478.1"/>
    <property type="molecule type" value="Genomic_DNA"/>
</dbReference>
<accession>A0A7J9LCP5</accession>
<dbReference type="AlphaFoldDB" id="A0A7J9LCP5"/>
<keyword evidence="1" id="KW-0472">Membrane</keyword>
<evidence type="ECO:0000313" key="3">
    <source>
        <dbReference type="Proteomes" id="UP000593576"/>
    </source>
</evidence>
<dbReference type="PANTHER" id="PTHR12741">
    <property type="entry name" value="LYST-INTERACTING PROTEIN LIP5 DOPAMINE RESPONSIVE PROTEIN DRG-1"/>
    <property type="match status" value="1"/>
</dbReference>
<protein>
    <submittedName>
        <fullName evidence="2">Uncharacterized protein</fullName>
    </submittedName>
</protein>
<organism evidence="2 3">
    <name type="scientific">Gossypium schwendimanii</name>
    <name type="common">Cotton</name>
    <dbReference type="NCBI Taxonomy" id="34291"/>
    <lineage>
        <taxon>Eukaryota</taxon>
        <taxon>Viridiplantae</taxon>
        <taxon>Streptophyta</taxon>
        <taxon>Embryophyta</taxon>
        <taxon>Tracheophyta</taxon>
        <taxon>Spermatophyta</taxon>
        <taxon>Magnoliopsida</taxon>
        <taxon>eudicotyledons</taxon>
        <taxon>Gunneridae</taxon>
        <taxon>Pentapetalae</taxon>
        <taxon>rosids</taxon>
        <taxon>malvids</taxon>
        <taxon>Malvales</taxon>
        <taxon>Malvaceae</taxon>
        <taxon>Malvoideae</taxon>
        <taxon>Gossypium</taxon>
    </lineage>
</organism>
<reference evidence="2 3" key="1">
    <citation type="journal article" date="2019" name="Genome Biol. Evol.">
        <title>Insights into the evolution of the New World diploid cottons (Gossypium, subgenus Houzingenia) based on genome sequencing.</title>
        <authorList>
            <person name="Grover C.E."/>
            <person name="Arick M.A. 2nd"/>
            <person name="Thrash A."/>
            <person name="Conover J.L."/>
            <person name="Sanders W.S."/>
            <person name="Peterson D.G."/>
            <person name="Frelichowski J.E."/>
            <person name="Scheffler J.A."/>
            <person name="Scheffler B.E."/>
            <person name="Wendel J.F."/>
        </authorList>
    </citation>
    <scope>NUCLEOTIDE SEQUENCE [LARGE SCALE GENOMIC DNA]</scope>
    <source>
        <strain evidence="2">1</strain>
        <tissue evidence="2">Leaf</tissue>
    </source>
</reference>
<keyword evidence="1" id="KW-1133">Transmembrane helix</keyword>
<feature type="transmembrane region" description="Helical" evidence="1">
    <location>
        <begin position="99"/>
        <end position="122"/>
    </location>
</feature>
<name>A0A7J9LCP5_GOSSC</name>
<sequence length="196" mass="22627">FTAFKYVDVFTSLLALVPTGWGLISIAQVFQPLLRHTRLWDSVVSLARYYEIMFAVIVMGPVAVLSWMPESQSMQTRILFNDAFSKGLQMFKIITRKKYVDIFTSLLAFIPTGWGLISIAQVFRPLLRHTRLWDSVDSVARFYEILFGVIVMAPVAALSWIPRFQPMQTRILFNDAFSRGLQMFKIITEKVYQKDV</sequence>
<evidence type="ECO:0000313" key="2">
    <source>
        <dbReference type="EMBL" id="MBA0856478.1"/>
    </source>
</evidence>
<dbReference type="Proteomes" id="UP000593576">
    <property type="component" value="Unassembled WGS sequence"/>
</dbReference>
<comment type="caution">
    <text evidence="2">The sequence shown here is derived from an EMBL/GenBank/DDBJ whole genome shotgun (WGS) entry which is preliminary data.</text>
</comment>
<proteinExistence type="predicted"/>
<dbReference type="GO" id="GO:0005886">
    <property type="term" value="C:plasma membrane"/>
    <property type="evidence" value="ECO:0007669"/>
    <property type="project" value="TreeGrafter"/>
</dbReference>
<keyword evidence="3" id="KW-1185">Reference proteome</keyword>